<sequence length="97" mass="10698">MFNASRFPQIQRFGKNPRISAPLPDSRKKGQPTVIVNDVASRRAKASVADAEGSIKVAVLPQTKSPALYRAIHTKTNKLKMISKEASQITLILPWSE</sequence>
<gene>
    <name evidence="2" type="ORF">V6N11_075482</name>
</gene>
<comment type="caution">
    <text evidence="2">The sequence shown here is derived from an EMBL/GenBank/DDBJ whole genome shotgun (WGS) entry which is preliminary data.</text>
</comment>
<keyword evidence="3" id="KW-1185">Reference proteome</keyword>
<dbReference type="Proteomes" id="UP001396334">
    <property type="component" value="Unassembled WGS sequence"/>
</dbReference>
<dbReference type="EMBL" id="JBBPBN010000026">
    <property type="protein sequence ID" value="KAK9008593.1"/>
    <property type="molecule type" value="Genomic_DNA"/>
</dbReference>
<evidence type="ECO:0000313" key="2">
    <source>
        <dbReference type="EMBL" id="KAK9008593.1"/>
    </source>
</evidence>
<accession>A0ABR2R6M5</accession>
<reference evidence="2 3" key="1">
    <citation type="journal article" date="2024" name="G3 (Bethesda)">
        <title>Genome assembly of Hibiscus sabdariffa L. provides insights into metabolisms of medicinal natural products.</title>
        <authorList>
            <person name="Kim T."/>
        </authorList>
    </citation>
    <scope>NUCLEOTIDE SEQUENCE [LARGE SCALE GENOMIC DNA]</scope>
    <source>
        <strain evidence="2">TK-2024</strain>
        <tissue evidence="2">Old leaves</tissue>
    </source>
</reference>
<organism evidence="2 3">
    <name type="scientific">Hibiscus sabdariffa</name>
    <name type="common">roselle</name>
    <dbReference type="NCBI Taxonomy" id="183260"/>
    <lineage>
        <taxon>Eukaryota</taxon>
        <taxon>Viridiplantae</taxon>
        <taxon>Streptophyta</taxon>
        <taxon>Embryophyta</taxon>
        <taxon>Tracheophyta</taxon>
        <taxon>Spermatophyta</taxon>
        <taxon>Magnoliopsida</taxon>
        <taxon>eudicotyledons</taxon>
        <taxon>Gunneridae</taxon>
        <taxon>Pentapetalae</taxon>
        <taxon>rosids</taxon>
        <taxon>malvids</taxon>
        <taxon>Malvales</taxon>
        <taxon>Malvaceae</taxon>
        <taxon>Malvoideae</taxon>
        <taxon>Hibiscus</taxon>
    </lineage>
</organism>
<name>A0ABR2R6M5_9ROSI</name>
<evidence type="ECO:0000256" key="1">
    <source>
        <dbReference type="SAM" id="MobiDB-lite"/>
    </source>
</evidence>
<feature type="region of interest" description="Disordered" evidence="1">
    <location>
        <begin position="1"/>
        <end position="32"/>
    </location>
</feature>
<evidence type="ECO:0000313" key="3">
    <source>
        <dbReference type="Proteomes" id="UP001396334"/>
    </source>
</evidence>
<protein>
    <submittedName>
        <fullName evidence="2">Uncharacterized protein</fullName>
    </submittedName>
</protein>
<proteinExistence type="predicted"/>